<reference evidence="2 3" key="1">
    <citation type="submission" date="2016-11" db="EMBL/GenBank/DDBJ databases">
        <authorList>
            <person name="Jaros S."/>
            <person name="Januszkiewicz K."/>
            <person name="Wedrychowicz H."/>
        </authorList>
    </citation>
    <scope>NUCLEOTIDE SEQUENCE [LARGE SCALE GENOMIC DNA]</scope>
    <source>
        <strain evidence="2 3">DSM 18772</strain>
    </source>
</reference>
<dbReference type="AlphaFoldDB" id="A0A1M6C3J0"/>
<dbReference type="InParanoid" id="A0A1M6C3J0"/>
<accession>A0A1M6C3J0</accession>
<evidence type="ECO:0000313" key="3">
    <source>
        <dbReference type="Proteomes" id="UP000184510"/>
    </source>
</evidence>
<dbReference type="RefSeq" id="WP_143157801.1">
    <property type="nucleotide sequence ID" value="NZ_FQYR01000002.1"/>
</dbReference>
<name>A0A1M6C3J0_9BACT</name>
<keyword evidence="1" id="KW-0812">Transmembrane</keyword>
<keyword evidence="1" id="KW-0472">Membrane</keyword>
<feature type="transmembrane region" description="Helical" evidence="1">
    <location>
        <begin position="48"/>
        <end position="66"/>
    </location>
</feature>
<evidence type="ECO:0000313" key="2">
    <source>
        <dbReference type="EMBL" id="SHI55334.1"/>
    </source>
</evidence>
<sequence>MAATEIPIIEFQSGVHFALTILCICVTLITGVRAILAARSASASYYHRLGALGCALGVCLLSYWVHRDFTLRDLSWYTSQETAIDPSLMALTEAYNYLNRANYLYIALVGTIMGCVSLSMKK</sequence>
<evidence type="ECO:0000256" key="1">
    <source>
        <dbReference type="SAM" id="Phobius"/>
    </source>
</evidence>
<dbReference type="STRING" id="1123071.SAMN02745181_0373"/>
<dbReference type="Proteomes" id="UP000184510">
    <property type="component" value="Unassembled WGS sequence"/>
</dbReference>
<protein>
    <submittedName>
        <fullName evidence="2">Uncharacterized protein</fullName>
    </submittedName>
</protein>
<proteinExistence type="predicted"/>
<feature type="transmembrane region" description="Helical" evidence="1">
    <location>
        <begin position="103"/>
        <end position="120"/>
    </location>
</feature>
<keyword evidence="3" id="KW-1185">Reference proteome</keyword>
<keyword evidence="1" id="KW-1133">Transmembrane helix</keyword>
<organism evidence="2 3">
    <name type="scientific">Rubritalea squalenifaciens DSM 18772</name>
    <dbReference type="NCBI Taxonomy" id="1123071"/>
    <lineage>
        <taxon>Bacteria</taxon>
        <taxon>Pseudomonadati</taxon>
        <taxon>Verrucomicrobiota</taxon>
        <taxon>Verrucomicrobiia</taxon>
        <taxon>Verrucomicrobiales</taxon>
        <taxon>Rubritaleaceae</taxon>
        <taxon>Rubritalea</taxon>
    </lineage>
</organism>
<gene>
    <name evidence="2" type="ORF">SAMN02745181_0373</name>
</gene>
<dbReference type="EMBL" id="FQYR01000002">
    <property type="protein sequence ID" value="SHI55334.1"/>
    <property type="molecule type" value="Genomic_DNA"/>
</dbReference>
<feature type="transmembrane region" description="Helical" evidence="1">
    <location>
        <begin position="15"/>
        <end position="36"/>
    </location>
</feature>